<keyword evidence="5 6" id="KW-0472">Membrane</keyword>
<proteinExistence type="predicted"/>
<protein>
    <submittedName>
        <fullName evidence="7">Biopolymer transport protein ExbD/TolR</fullName>
    </submittedName>
</protein>
<evidence type="ECO:0000256" key="6">
    <source>
        <dbReference type="SAM" id="Phobius"/>
    </source>
</evidence>
<name>A0A3B1BZE2_9ZZZZ</name>
<keyword evidence="2" id="KW-1003">Cell membrane</keyword>
<keyword evidence="3 6" id="KW-0812">Transmembrane</keyword>
<dbReference type="GO" id="GO:0005886">
    <property type="term" value="C:plasma membrane"/>
    <property type="evidence" value="ECO:0007669"/>
    <property type="project" value="UniProtKB-SubCell"/>
</dbReference>
<evidence type="ECO:0000256" key="1">
    <source>
        <dbReference type="ARBA" id="ARBA00004162"/>
    </source>
</evidence>
<reference evidence="7" key="1">
    <citation type="submission" date="2018-06" db="EMBL/GenBank/DDBJ databases">
        <authorList>
            <person name="Zhirakovskaya E."/>
        </authorList>
    </citation>
    <scope>NUCLEOTIDE SEQUENCE</scope>
</reference>
<dbReference type="PANTHER" id="PTHR30558">
    <property type="entry name" value="EXBD MEMBRANE COMPONENT OF PMF-DRIVEN MACROMOLECULE IMPORT SYSTEM"/>
    <property type="match status" value="1"/>
</dbReference>
<dbReference type="EMBL" id="UOGE01000003">
    <property type="protein sequence ID" value="VAX16080.1"/>
    <property type="molecule type" value="Genomic_DNA"/>
</dbReference>
<sequence>MKFKRTEEEDYSLQLTPLIDVVFLLLIFFMVSTAFIDFTRQMEIELPDSTLGGAMEKTEVFEIEITAGRKIFLNGEKVDMESLRALLEMESNKMIKRSAVIRADKNAMHGMVVKVMEACKDSGITDIGVAVQ</sequence>
<evidence type="ECO:0000256" key="4">
    <source>
        <dbReference type="ARBA" id="ARBA00022989"/>
    </source>
</evidence>
<comment type="subcellular location">
    <subcellularLocation>
        <location evidence="1">Cell membrane</location>
        <topology evidence="1">Single-pass membrane protein</topology>
    </subcellularLocation>
</comment>
<evidence type="ECO:0000313" key="7">
    <source>
        <dbReference type="EMBL" id="VAX16080.1"/>
    </source>
</evidence>
<dbReference type="InterPro" id="IPR003400">
    <property type="entry name" value="ExbD"/>
</dbReference>
<keyword evidence="4 6" id="KW-1133">Transmembrane helix</keyword>
<feature type="transmembrane region" description="Helical" evidence="6">
    <location>
        <begin position="15"/>
        <end position="36"/>
    </location>
</feature>
<organism evidence="7">
    <name type="scientific">hydrothermal vent metagenome</name>
    <dbReference type="NCBI Taxonomy" id="652676"/>
    <lineage>
        <taxon>unclassified sequences</taxon>
        <taxon>metagenomes</taxon>
        <taxon>ecological metagenomes</taxon>
    </lineage>
</organism>
<dbReference type="AlphaFoldDB" id="A0A3B1BZE2"/>
<accession>A0A3B1BZE2</accession>
<dbReference type="GO" id="GO:0022857">
    <property type="term" value="F:transmembrane transporter activity"/>
    <property type="evidence" value="ECO:0007669"/>
    <property type="project" value="InterPro"/>
</dbReference>
<dbReference type="Gene3D" id="3.30.420.270">
    <property type="match status" value="1"/>
</dbReference>
<evidence type="ECO:0000256" key="2">
    <source>
        <dbReference type="ARBA" id="ARBA00022475"/>
    </source>
</evidence>
<evidence type="ECO:0000256" key="5">
    <source>
        <dbReference type="ARBA" id="ARBA00023136"/>
    </source>
</evidence>
<dbReference type="Pfam" id="PF02472">
    <property type="entry name" value="ExbD"/>
    <property type="match status" value="1"/>
</dbReference>
<gene>
    <name evidence="7" type="ORF">MNBD_NITROSPINAE02-78</name>
</gene>
<evidence type="ECO:0000256" key="3">
    <source>
        <dbReference type="ARBA" id="ARBA00022692"/>
    </source>
</evidence>
<dbReference type="PANTHER" id="PTHR30558:SF3">
    <property type="entry name" value="BIOPOLYMER TRANSPORT PROTEIN EXBD-RELATED"/>
    <property type="match status" value="1"/>
</dbReference>